<comment type="caution">
    <text evidence="1">The sequence shown here is derived from an EMBL/GenBank/DDBJ whole genome shotgun (WGS) entry which is preliminary data.</text>
</comment>
<accession>A0A5C6QDI2</accession>
<dbReference type="EMBL" id="VOLT01000007">
    <property type="protein sequence ID" value="TWX66909.1"/>
    <property type="molecule type" value="Genomic_DNA"/>
</dbReference>
<organism evidence="1 2">
    <name type="scientific">Colwellia demingiae</name>
    <dbReference type="NCBI Taxonomy" id="89401"/>
    <lineage>
        <taxon>Bacteria</taxon>
        <taxon>Pseudomonadati</taxon>
        <taxon>Pseudomonadota</taxon>
        <taxon>Gammaproteobacteria</taxon>
        <taxon>Alteromonadales</taxon>
        <taxon>Colwelliaceae</taxon>
        <taxon>Colwellia</taxon>
    </lineage>
</organism>
<evidence type="ECO:0000313" key="1">
    <source>
        <dbReference type="EMBL" id="TWX66909.1"/>
    </source>
</evidence>
<keyword evidence="2" id="KW-1185">Reference proteome</keyword>
<protein>
    <submittedName>
        <fullName evidence="1">Uncharacterized protein</fullName>
    </submittedName>
</protein>
<dbReference type="AlphaFoldDB" id="A0A5C6QDI2"/>
<proteinExistence type="predicted"/>
<reference evidence="1 2" key="1">
    <citation type="submission" date="2019-07" db="EMBL/GenBank/DDBJ databases">
        <title>Genomes of sea-ice associated Colwellia species.</title>
        <authorList>
            <person name="Bowman J.P."/>
        </authorList>
    </citation>
    <scope>NUCLEOTIDE SEQUENCE [LARGE SCALE GENOMIC DNA]</scope>
    <source>
        <strain evidence="1 2">ACAM 459</strain>
    </source>
</reference>
<evidence type="ECO:0000313" key="2">
    <source>
        <dbReference type="Proteomes" id="UP000321822"/>
    </source>
</evidence>
<dbReference type="Proteomes" id="UP000321822">
    <property type="component" value="Unassembled WGS sequence"/>
</dbReference>
<sequence length="73" mass="8481">MKLFFESDKTVKLSFRHYDTGKFRENENILSYKIDGDIITLTQDNGDLVTLTIRKDGSLFDDIGKAEYIELDE</sequence>
<name>A0A5C6QDI2_9GAMM</name>
<gene>
    <name evidence="1" type="ORF">ESZ36_15105</name>
</gene>